<evidence type="ECO:0008006" key="4">
    <source>
        <dbReference type="Google" id="ProtNLM"/>
    </source>
</evidence>
<name>A0A8J7RWP6_9PROT</name>
<reference evidence="2" key="1">
    <citation type="submission" date="2021-04" db="EMBL/GenBank/DDBJ databases">
        <authorList>
            <person name="Zhang D.-C."/>
        </authorList>
    </citation>
    <scope>NUCLEOTIDE SEQUENCE</scope>
    <source>
        <strain evidence="2">CGMCC 1.15697</strain>
    </source>
</reference>
<keyword evidence="1" id="KW-1133">Transmembrane helix</keyword>
<accession>A0A8J7RWP6</accession>
<feature type="transmembrane region" description="Helical" evidence="1">
    <location>
        <begin position="142"/>
        <end position="160"/>
    </location>
</feature>
<dbReference type="RefSeq" id="WP_210680363.1">
    <property type="nucleotide sequence ID" value="NZ_JAGMWN010000001.1"/>
</dbReference>
<evidence type="ECO:0000313" key="3">
    <source>
        <dbReference type="Proteomes" id="UP000672602"/>
    </source>
</evidence>
<keyword evidence="1" id="KW-0812">Transmembrane</keyword>
<dbReference type="EMBL" id="JAGMWN010000001">
    <property type="protein sequence ID" value="MBP5855790.1"/>
    <property type="molecule type" value="Genomic_DNA"/>
</dbReference>
<evidence type="ECO:0000313" key="2">
    <source>
        <dbReference type="EMBL" id="MBP5855790.1"/>
    </source>
</evidence>
<proteinExistence type="predicted"/>
<comment type="caution">
    <text evidence="2">The sequence shown here is derived from an EMBL/GenBank/DDBJ whole genome shotgun (WGS) entry which is preliminary data.</text>
</comment>
<gene>
    <name evidence="2" type="ORF">KAJ83_02135</name>
</gene>
<feature type="transmembrane region" description="Helical" evidence="1">
    <location>
        <begin position="181"/>
        <end position="197"/>
    </location>
</feature>
<protein>
    <recommendedName>
        <fullName evidence="4">DUF2306 domain-containing protein</fullName>
    </recommendedName>
</protein>
<keyword evidence="3" id="KW-1185">Reference proteome</keyword>
<feature type="transmembrane region" description="Helical" evidence="1">
    <location>
        <begin position="76"/>
        <end position="95"/>
    </location>
</feature>
<evidence type="ECO:0000256" key="1">
    <source>
        <dbReference type="SAM" id="Phobius"/>
    </source>
</evidence>
<keyword evidence="1" id="KW-0472">Membrane</keyword>
<feature type="transmembrane region" description="Helical" evidence="1">
    <location>
        <begin position="52"/>
        <end position="70"/>
    </location>
</feature>
<organism evidence="2 3">
    <name type="scientific">Marivibrio halodurans</name>
    <dbReference type="NCBI Taxonomy" id="2039722"/>
    <lineage>
        <taxon>Bacteria</taxon>
        <taxon>Pseudomonadati</taxon>
        <taxon>Pseudomonadota</taxon>
        <taxon>Alphaproteobacteria</taxon>
        <taxon>Rhodospirillales</taxon>
        <taxon>Rhodospirillaceae</taxon>
        <taxon>Marivibrio</taxon>
    </lineage>
</organism>
<feature type="transmembrane region" description="Helical" evidence="1">
    <location>
        <begin position="107"/>
        <end position="130"/>
    </location>
</feature>
<feature type="transmembrane region" description="Helical" evidence="1">
    <location>
        <begin position="203"/>
        <end position="220"/>
    </location>
</feature>
<sequence length="233" mass="24827">MPTTSPMIGPADAILADAILTIHIAAGFLALTCGSAIILMRKGDGRHRQVGWVFSGAMMTVAVTALALCLFRPNDFLLTIALFSAYLTLSGWWAMASRRSVRSARAVVALDWALALGGMATALAMLGVAGMEMLMDTSHRPVVLLVFGLGIAAMAGRDMVTAARRGGLSRAEKLARHIQRMMGAWIASLTAFAVVNLSFLPDLAVWLGPTALVTPLITYWSRRYAPKVKAVIA</sequence>
<dbReference type="AlphaFoldDB" id="A0A8J7RWP6"/>
<dbReference type="Proteomes" id="UP000672602">
    <property type="component" value="Unassembled WGS sequence"/>
</dbReference>
<feature type="transmembrane region" description="Helical" evidence="1">
    <location>
        <begin position="20"/>
        <end position="40"/>
    </location>
</feature>